<reference evidence="2" key="1">
    <citation type="submission" date="2018-11" db="EMBL/GenBank/DDBJ databases">
        <authorList>
            <consortium name="Pathogen Informatics"/>
        </authorList>
    </citation>
    <scope>NUCLEOTIDE SEQUENCE</scope>
</reference>
<keyword evidence="3" id="KW-1185">Reference proteome</keyword>
<dbReference type="AlphaFoldDB" id="A0A448X7Y7"/>
<evidence type="ECO:0000313" key="2">
    <source>
        <dbReference type="EMBL" id="VEL30434.1"/>
    </source>
</evidence>
<evidence type="ECO:0000259" key="1">
    <source>
        <dbReference type="PROSITE" id="PS50904"/>
    </source>
</evidence>
<dbReference type="InterPro" id="IPR006797">
    <property type="entry name" value="PRELI/MSF1_dom"/>
</dbReference>
<dbReference type="OrthoDB" id="407630at2759"/>
<dbReference type="PANTHER" id="PTHR11158">
    <property type="entry name" value="MSF1/PX19 RELATED"/>
    <property type="match status" value="1"/>
</dbReference>
<sequence>MNSVQNKYPNPFNDSVLSTDVISRSFSPDKSKMYSTKLINTVWEAFVKFGEAKALEMSCVDRRNKKMLIESHNLTGRNILRAVEQLEYTVHPENENWYDICCNIISRTLLKHSLAIDSLRGFGYCLMVVSQGAAAKVRNAYNNVIKKTDPQTKLMGHLF</sequence>
<dbReference type="InterPro" id="IPR037365">
    <property type="entry name" value="Slowmo/Ups"/>
</dbReference>
<evidence type="ECO:0000313" key="3">
    <source>
        <dbReference type="Proteomes" id="UP000784294"/>
    </source>
</evidence>
<dbReference type="PROSITE" id="PS50904">
    <property type="entry name" value="PRELI_MSF1"/>
    <property type="match status" value="1"/>
</dbReference>
<dbReference type="GO" id="GO:0005758">
    <property type="term" value="C:mitochondrial intermembrane space"/>
    <property type="evidence" value="ECO:0007669"/>
    <property type="project" value="InterPro"/>
</dbReference>
<comment type="caution">
    <text evidence="2">The sequence shown here is derived from an EMBL/GenBank/DDBJ whole genome shotgun (WGS) entry which is preliminary data.</text>
</comment>
<dbReference type="Pfam" id="PF04707">
    <property type="entry name" value="PRELI"/>
    <property type="match status" value="1"/>
</dbReference>
<organism evidence="2 3">
    <name type="scientific">Protopolystoma xenopodis</name>
    <dbReference type="NCBI Taxonomy" id="117903"/>
    <lineage>
        <taxon>Eukaryota</taxon>
        <taxon>Metazoa</taxon>
        <taxon>Spiralia</taxon>
        <taxon>Lophotrochozoa</taxon>
        <taxon>Platyhelminthes</taxon>
        <taxon>Monogenea</taxon>
        <taxon>Polyopisthocotylea</taxon>
        <taxon>Polystomatidea</taxon>
        <taxon>Polystomatidae</taxon>
        <taxon>Protopolystoma</taxon>
    </lineage>
</organism>
<gene>
    <name evidence="2" type="ORF">PXEA_LOCUS23874</name>
</gene>
<proteinExistence type="predicted"/>
<dbReference type="EMBL" id="CAAALY010112309">
    <property type="protein sequence ID" value="VEL30434.1"/>
    <property type="molecule type" value="Genomic_DNA"/>
</dbReference>
<accession>A0A448X7Y7</accession>
<dbReference type="Proteomes" id="UP000784294">
    <property type="component" value="Unassembled WGS sequence"/>
</dbReference>
<feature type="domain" description="PRELI/MSF1" evidence="1">
    <location>
        <begin position="1"/>
        <end position="159"/>
    </location>
</feature>
<name>A0A448X7Y7_9PLAT</name>
<protein>
    <recommendedName>
        <fullName evidence="1">PRELI/MSF1 domain-containing protein</fullName>
    </recommendedName>
</protein>